<reference evidence="1" key="3">
    <citation type="submission" date="2021-05" db="UniProtKB">
        <authorList>
            <consortium name="EnsemblPlants"/>
        </authorList>
    </citation>
    <scope>IDENTIFICATION</scope>
    <source>
        <strain evidence="1">cv. B73</strain>
    </source>
</reference>
<evidence type="ECO:0000313" key="1">
    <source>
        <dbReference type="EnsemblPlants" id="Zm00001eb308180_P001"/>
    </source>
</evidence>
<dbReference type="EnsemblPlants" id="Zm00001eb308180_T001">
    <property type="protein sequence ID" value="Zm00001eb308180_P001"/>
    <property type="gene ID" value="Zm00001eb308180"/>
</dbReference>
<organism evidence="1 2">
    <name type="scientific">Zea mays</name>
    <name type="common">Maize</name>
    <dbReference type="NCBI Taxonomy" id="4577"/>
    <lineage>
        <taxon>Eukaryota</taxon>
        <taxon>Viridiplantae</taxon>
        <taxon>Streptophyta</taxon>
        <taxon>Embryophyta</taxon>
        <taxon>Tracheophyta</taxon>
        <taxon>Spermatophyta</taxon>
        <taxon>Magnoliopsida</taxon>
        <taxon>Liliopsida</taxon>
        <taxon>Poales</taxon>
        <taxon>Poaceae</taxon>
        <taxon>PACMAD clade</taxon>
        <taxon>Panicoideae</taxon>
        <taxon>Andropogonodae</taxon>
        <taxon>Andropogoneae</taxon>
        <taxon>Tripsacinae</taxon>
        <taxon>Zea</taxon>
    </lineage>
</organism>
<name>A0A804Q9Y1_MAIZE</name>
<keyword evidence="2" id="KW-1185">Reference proteome</keyword>
<evidence type="ECO:0000313" key="2">
    <source>
        <dbReference type="Proteomes" id="UP000007305"/>
    </source>
</evidence>
<sequence>MELSASRVVLLFSPRSDHVSLRALPDSVSLACPLPNSWSRSHLAATAVPTTAPGLLPCARSASLPSSSLRAEVACSSRPARLLLPVPPVRARPRPRRTSFFGPGLVVMRVLLVMGDNSCHRGADLPCRPCHNP</sequence>
<dbReference type="Gramene" id="Zm00001eb308180_T001">
    <property type="protein sequence ID" value="Zm00001eb308180_P001"/>
    <property type="gene ID" value="Zm00001eb308180"/>
</dbReference>
<protein>
    <submittedName>
        <fullName evidence="1">Uncharacterized protein</fullName>
    </submittedName>
</protein>
<dbReference type="Proteomes" id="UP000007305">
    <property type="component" value="Chromosome 7"/>
</dbReference>
<reference evidence="2" key="1">
    <citation type="submission" date="2015-12" db="EMBL/GenBank/DDBJ databases">
        <title>Update maize B73 reference genome by single molecule sequencing technologies.</title>
        <authorList>
            <consortium name="Maize Genome Sequencing Project"/>
            <person name="Ware D."/>
        </authorList>
    </citation>
    <scope>NUCLEOTIDE SEQUENCE [LARGE SCALE GENOMIC DNA]</scope>
    <source>
        <strain evidence="2">cv. B73</strain>
    </source>
</reference>
<dbReference type="AlphaFoldDB" id="A0A804Q9Y1"/>
<proteinExistence type="predicted"/>
<reference evidence="1" key="2">
    <citation type="submission" date="2019-07" db="EMBL/GenBank/DDBJ databases">
        <authorList>
            <person name="Seetharam A."/>
            <person name="Woodhouse M."/>
            <person name="Cannon E."/>
        </authorList>
    </citation>
    <scope>NUCLEOTIDE SEQUENCE [LARGE SCALE GENOMIC DNA]</scope>
    <source>
        <strain evidence="1">cv. B73</strain>
    </source>
</reference>
<accession>A0A804Q9Y1</accession>
<dbReference type="InParanoid" id="A0A804Q9Y1"/>